<dbReference type="SUPFAM" id="SSF160719">
    <property type="entry name" value="gpW/gp25-like"/>
    <property type="match status" value="1"/>
</dbReference>
<dbReference type="EMBL" id="BK015093">
    <property type="protein sequence ID" value="DAD90735.1"/>
    <property type="molecule type" value="Genomic_DNA"/>
</dbReference>
<dbReference type="Gene3D" id="3.10.450.40">
    <property type="match status" value="1"/>
</dbReference>
<organism evidence="1">
    <name type="scientific">Myoviridae sp. ct5hB2</name>
    <dbReference type="NCBI Taxonomy" id="2826614"/>
    <lineage>
        <taxon>Viruses</taxon>
        <taxon>Duplodnaviria</taxon>
        <taxon>Heunggongvirae</taxon>
        <taxon>Uroviricota</taxon>
        <taxon>Caudoviricetes</taxon>
    </lineage>
</organism>
<protein>
    <submittedName>
        <fullName evidence="1">Baseplate wedge protein</fullName>
    </submittedName>
</protein>
<accession>A0A8S5N8N1</accession>
<reference evidence="1" key="1">
    <citation type="journal article" date="2021" name="Proc. Natl. Acad. Sci. U.S.A.">
        <title>A Catalog of Tens of Thousands of Viruses from Human Metagenomes Reveals Hidden Associations with Chronic Diseases.</title>
        <authorList>
            <person name="Tisza M.J."/>
            <person name="Buck C.B."/>
        </authorList>
    </citation>
    <scope>NUCLEOTIDE SEQUENCE</scope>
    <source>
        <strain evidence="1">Ct5hB2</strain>
    </source>
</reference>
<sequence>MAGLHDTDIRLSEDWQLTASSTGDVPLCSARDCFLQDIRLEAVTTPGEVFYNPSWGWGLQEYLHREYDSMAQLEISQRIRSKLSERPEVDSPTIEVQMEFTGDRIRIDIYFRFVEESGQEHLQVSIDRVRVEVVDIAE</sequence>
<name>A0A8S5N8N1_9CAUD</name>
<evidence type="ECO:0000313" key="1">
    <source>
        <dbReference type="EMBL" id="DAD90735.1"/>
    </source>
</evidence>
<proteinExistence type="predicted"/>